<protein>
    <submittedName>
        <fullName evidence="3">Magnesium chelatase family protein</fullName>
    </submittedName>
</protein>
<dbReference type="Pfam" id="PF13335">
    <property type="entry name" value="Mg_chelatase_C"/>
    <property type="match status" value="1"/>
</dbReference>
<dbReference type="OrthoDB" id="9813147at2"/>
<dbReference type="Pfam" id="PF01078">
    <property type="entry name" value="Mg_chelatase"/>
    <property type="match status" value="1"/>
</dbReference>
<sequence length="508" mass="54517">MYAQTFGSTTLGINGVVITVEVDIANGIPGLDIVGLPDAAVRESRERVRAAIKNAGFEFPARRITVNLAPADLKKDGSGLDLPIAVGILAASGQLDSEACKQYAFIGELSLEGRLRGIAGLLAMAIQCREEGLCNLFVAPENAAEALLAGGMTVYVAETLGQVVAHIRGEQRLSPAAKGPATEPAPIAGEDFADVQGQAAAKRALEIAAAGGHNILMVGPPGSGKTMLARRIPSILPTMSDQEALEVTKIYSVAGLMNGNAGLIKVRPFRNPHHTVSPAGMIGGGTIPRPGEVTLSHHGVLFLDELPEFPRQVLEVLRQPLEDGQVTISRVNASLAYPAKFILVGAMNPCPCGFFNDKTRECVCSPADIRRYTKRISGPLLDRIDIYIHVPRLAYSEVTGQQPAETSASIRRRVEAARGLQRERLKKFNLFCNAQMGHKHLRLTCPLTREADVLLQRAFEKMNLSARGYDRIVKVARTIADLAGSEVIAAEHVGEAILLRNSVTEWQI</sequence>
<dbReference type="InterPro" id="IPR014721">
    <property type="entry name" value="Ribsml_uS5_D2-typ_fold_subgr"/>
</dbReference>
<dbReference type="SUPFAM" id="SSF54211">
    <property type="entry name" value="Ribosomal protein S5 domain 2-like"/>
    <property type="match status" value="1"/>
</dbReference>
<evidence type="ECO:0000256" key="1">
    <source>
        <dbReference type="ARBA" id="ARBA00006354"/>
    </source>
</evidence>
<dbReference type="AlphaFoldDB" id="A0A1G7NU13"/>
<dbReference type="PANTHER" id="PTHR32039">
    <property type="entry name" value="MAGNESIUM-CHELATASE SUBUNIT CHLI"/>
    <property type="match status" value="1"/>
</dbReference>
<dbReference type="Gene3D" id="3.30.230.10">
    <property type="match status" value="1"/>
</dbReference>
<organism evidence="3 4">
    <name type="scientific">Sporolituus thermophilus DSM 23256</name>
    <dbReference type="NCBI Taxonomy" id="1123285"/>
    <lineage>
        <taxon>Bacteria</taxon>
        <taxon>Bacillati</taxon>
        <taxon>Bacillota</taxon>
        <taxon>Negativicutes</taxon>
        <taxon>Selenomonadales</taxon>
        <taxon>Sporomusaceae</taxon>
        <taxon>Sporolituus</taxon>
    </lineage>
</organism>
<dbReference type="InterPro" id="IPR045006">
    <property type="entry name" value="CHLI-like"/>
</dbReference>
<dbReference type="Proteomes" id="UP000243333">
    <property type="component" value="Unassembled WGS sequence"/>
</dbReference>
<dbReference type="EMBL" id="FNBU01000028">
    <property type="protein sequence ID" value="SDF77588.1"/>
    <property type="molecule type" value="Genomic_DNA"/>
</dbReference>
<dbReference type="STRING" id="1123285.SAMN05660235_02720"/>
<dbReference type="GO" id="GO:0005524">
    <property type="term" value="F:ATP binding"/>
    <property type="evidence" value="ECO:0007669"/>
    <property type="project" value="InterPro"/>
</dbReference>
<dbReference type="RefSeq" id="WP_093691747.1">
    <property type="nucleotide sequence ID" value="NZ_FNBU01000028.1"/>
</dbReference>
<dbReference type="InterPro" id="IPR027417">
    <property type="entry name" value="P-loop_NTPase"/>
</dbReference>
<dbReference type="SMART" id="SM00382">
    <property type="entry name" value="AAA"/>
    <property type="match status" value="1"/>
</dbReference>
<dbReference type="InterPro" id="IPR025158">
    <property type="entry name" value="Mg_chelat-rel_C"/>
</dbReference>
<evidence type="ECO:0000313" key="3">
    <source>
        <dbReference type="EMBL" id="SDF77588.1"/>
    </source>
</evidence>
<proteinExistence type="inferred from homology"/>
<dbReference type="InterPro" id="IPR004482">
    <property type="entry name" value="Mg_chelat-rel"/>
</dbReference>
<dbReference type="SUPFAM" id="SSF52540">
    <property type="entry name" value="P-loop containing nucleoside triphosphate hydrolases"/>
    <property type="match status" value="1"/>
</dbReference>
<dbReference type="PANTHER" id="PTHR32039:SF7">
    <property type="entry name" value="COMPETENCE PROTEIN COMM"/>
    <property type="match status" value="1"/>
</dbReference>
<dbReference type="InterPro" id="IPR020568">
    <property type="entry name" value="Ribosomal_Su5_D2-typ_SF"/>
</dbReference>
<comment type="similarity">
    <text evidence="1">Belongs to the Mg-chelatase subunits D/I family. ComM subfamily.</text>
</comment>
<dbReference type="InterPro" id="IPR003593">
    <property type="entry name" value="AAA+_ATPase"/>
</dbReference>
<dbReference type="NCBIfam" id="TIGR00368">
    <property type="entry name" value="YifB family Mg chelatase-like AAA ATPase"/>
    <property type="match status" value="1"/>
</dbReference>
<evidence type="ECO:0000259" key="2">
    <source>
        <dbReference type="SMART" id="SM00382"/>
    </source>
</evidence>
<dbReference type="Gene3D" id="3.40.50.300">
    <property type="entry name" value="P-loop containing nucleotide triphosphate hydrolases"/>
    <property type="match status" value="1"/>
</dbReference>
<gene>
    <name evidence="3" type="ORF">SAMN05660235_02720</name>
</gene>
<dbReference type="Pfam" id="PF13541">
    <property type="entry name" value="ChlI"/>
    <property type="match status" value="1"/>
</dbReference>
<dbReference type="InterPro" id="IPR000523">
    <property type="entry name" value="Mg_chelatse_chII-like_cat_dom"/>
</dbReference>
<reference evidence="4" key="1">
    <citation type="submission" date="2016-10" db="EMBL/GenBank/DDBJ databases">
        <authorList>
            <person name="Varghese N."/>
            <person name="Submissions S."/>
        </authorList>
    </citation>
    <scope>NUCLEOTIDE SEQUENCE [LARGE SCALE GENOMIC DNA]</scope>
    <source>
        <strain evidence="4">DSM 23256</strain>
    </source>
</reference>
<evidence type="ECO:0000313" key="4">
    <source>
        <dbReference type="Proteomes" id="UP000243333"/>
    </source>
</evidence>
<keyword evidence="4" id="KW-1185">Reference proteome</keyword>
<feature type="domain" description="AAA+ ATPase" evidence="2">
    <location>
        <begin position="211"/>
        <end position="394"/>
    </location>
</feature>
<dbReference type="CDD" id="cd00009">
    <property type="entry name" value="AAA"/>
    <property type="match status" value="1"/>
</dbReference>
<accession>A0A1G7NU13</accession>
<name>A0A1G7NU13_9FIRM</name>